<dbReference type="NCBIfam" id="TIGR00188">
    <property type="entry name" value="rnpA"/>
    <property type="match status" value="1"/>
</dbReference>
<evidence type="ECO:0000313" key="10">
    <source>
        <dbReference type="Proteomes" id="UP000001818"/>
    </source>
</evidence>
<evidence type="ECO:0000256" key="6">
    <source>
        <dbReference type="ARBA" id="ARBA00022884"/>
    </source>
</evidence>
<dbReference type="HOGENOM" id="CLU_1155794_0_0_5"/>
<proteinExistence type="inferred from homology"/>
<organism evidence="9 10">
    <name type="scientific">Rhodopseudomonas palustris (strain BisB5)</name>
    <dbReference type="NCBI Taxonomy" id="316057"/>
    <lineage>
        <taxon>Bacteria</taxon>
        <taxon>Pseudomonadati</taxon>
        <taxon>Pseudomonadota</taxon>
        <taxon>Alphaproteobacteria</taxon>
        <taxon>Hyphomicrobiales</taxon>
        <taxon>Nitrobacteraceae</taxon>
        <taxon>Rhodopseudomonas</taxon>
    </lineage>
</organism>
<dbReference type="Proteomes" id="UP000001818">
    <property type="component" value="Chromosome"/>
</dbReference>
<dbReference type="SUPFAM" id="SSF54211">
    <property type="entry name" value="Ribosomal protein S5 domain 2-like"/>
    <property type="match status" value="1"/>
</dbReference>
<dbReference type="GO" id="GO:0042781">
    <property type="term" value="F:3'-tRNA processing endoribonuclease activity"/>
    <property type="evidence" value="ECO:0007669"/>
    <property type="project" value="TreeGrafter"/>
</dbReference>
<evidence type="ECO:0000256" key="2">
    <source>
        <dbReference type="ARBA" id="ARBA00022694"/>
    </source>
</evidence>
<name>Q13F31_RHOPS</name>
<keyword evidence="2 7" id="KW-0819">tRNA processing</keyword>
<dbReference type="InterPro" id="IPR020539">
    <property type="entry name" value="RNase_P_CS"/>
</dbReference>
<keyword evidence="3 7" id="KW-0540">Nuclease</keyword>
<dbReference type="STRING" id="316057.RPD_0068"/>
<dbReference type="eggNOG" id="COG0594">
    <property type="taxonomic scope" value="Bacteria"/>
</dbReference>
<dbReference type="KEGG" id="rpd:RPD_0068"/>
<keyword evidence="4 7" id="KW-0255">Endonuclease</keyword>
<dbReference type="InterPro" id="IPR000100">
    <property type="entry name" value="RNase_P"/>
</dbReference>
<dbReference type="HAMAP" id="MF_00227">
    <property type="entry name" value="RNase_P"/>
    <property type="match status" value="1"/>
</dbReference>
<dbReference type="GO" id="GO:0000049">
    <property type="term" value="F:tRNA binding"/>
    <property type="evidence" value="ECO:0007669"/>
    <property type="project" value="UniProtKB-UniRule"/>
</dbReference>
<comment type="function">
    <text evidence="1 7">RNaseP catalyzes the removal of the 5'-leader sequence from pre-tRNA to produce the mature 5'-terminus. It can also cleave other RNA substrates such as 4.5S RNA. The protein component plays an auxiliary but essential role in vivo by binding to the 5'-leader sequence and broadening the substrate specificity of the ribozyme.</text>
</comment>
<dbReference type="InterPro" id="IPR014721">
    <property type="entry name" value="Ribsml_uS5_D2-typ_fold_subgr"/>
</dbReference>
<dbReference type="Gene3D" id="3.30.230.10">
    <property type="match status" value="1"/>
</dbReference>
<dbReference type="PANTHER" id="PTHR33992">
    <property type="entry name" value="RIBONUCLEASE P PROTEIN COMPONENT"/>
    <property type="match status" value="1"/>
</dbReference>
<reference evidence="9 10" key="1">
    <citation type="submission" date="2006-03" db="EMBL/GenBank/DDBJ databases">
        <title>Complete sequence of Rhodopseudomonas palustris BisB5.</title>
        <authorList>
            <consortium name="US DOE Joint Genome Institute"/>
            <person name="Copeland A."/>
            <person name="Lucas S."/>
            <person name="Lapidus A."/>
            <person name="Barry K."/>
            <person name="Detter J.C."/>
            <person name="Glavina del Rio T."/>
            <person name="Hammon N."/>
            <person name="Israni S."/>
            <person name="Dalin E."/>
            <person name="Tice H."/>
            <person name="Pitluck S."/>
            <person name="Chain P."/>
            <person name="Malfatti S."/>
            <person name="Shin M."/>
            <person name="Vergez L."/>
            <person name="Schmutz J."/>
            <person name="Larimer F."/>
            <person name="Land M."/>
            <person name="Hauser L."/>
            <person name="Pelletier D.A."/>
            <person name="Kyrpides N."/>
            <person name="Lykidis A."/>
            <person name="Oda Y."/>
            <person name="Harwood C.S."/>
            <person name="Richardson P."/>
        </authorList>
    </citation>
    <scope>NUCLEOTIDE SEQUENCE [LARGE SCALE GENOMIC DNA]</scope>
    <source>
        <strain evidence="9 10">BisB5</strain>
    </source>
</reference>
<dbReference type="PANTHER" id="PTHR33992:SF1">
    <property type="entry name" value="RIBONUCLEASE P PROTEIN COMPONENT"/>
    <property type="match status" value="1"/>
</dbReference>
<evidence type="ECO:0000256" key="1">
    <source>
        <dbReference type="ARBA" id="ARBA00002663"/>
    </source>
</evidence>
<dbReference type="GO" id="GO:0030677">
    <property type="term" value="C:ribonuclease P complex"/>
    <property type="evidence" value="ECO:0007669"/>
    <property type="project" value="TreeGrafter"/>
</dbReference>
<comment type="subunit">
    <text evidence="7">Consists of a catalytic RNA component (M1 or rnpB) and a protein subunit.</text>
</comment>
<dbReference type="EMBL" id="CP000283">
    <property type="protein sequence ID" value="ABE37308.1"/>
    <property type="molecule type" value="Genomic_DNA"/>
</dbReference>
<comment type="similarity">
    <text evidence="7">Belongs to the RnpA family.</text>
</comment>
<dbReference type="EC" id="3.1.26.5" evidence="7 8"/>
<evidence type="ECO:0000256" key="3">
    <source>
        <dbReference type="ARBA" id="ARBA00022722"/>
    </source>
</evidence>
<evidence type="ECO:0000256" key="5">
    <source>
        <dbReference type="ARBA" id="ARBA00022801"/>
    </source>
</evidence>
<gene>
    <name evidence="7" type="primary">rnpA</name>
    <name evidence="9" type="ordered locus">RPD_0068</name>
</gene>
<dbReference type="InterPro" id="IPR020568">
    <property type="entry name" value="Ribosomal_Su5_D2-typ_SF"/>
</dbReference>
<accession>Q13F31</accession>
<evidence type="ECO:0000256" key="7">
    <source>
        <dbReference type="HAMAP-Rule" id="MF_00227"/>
    </source>
</evidence>
<dbReference type="AlphaFoldDB" id="Q13F31"/>
<dbReference type="GO" id="GO:0001682">
    <property type="term" value="P:tRNA 5'-leader removal"/>
    <property type="evidence" value="ECO:0007669"/>
    <property type="project" value="UniProtKB-UniRule"/>
</dbReference>
<dbReference type="Pfam" id="PF00825">
    <property type="entry name" value="Ribonuclease_P"/>
    <property type="match status" value="1"/>
</dbReference>
<evidence type="ECO:0000313" key="9">
    <source>
        <dbReference type="EMBL" id="ABE37308.1"/>
    </source>
</evidence>
<evidence type="ECO:0000256" key="4">
    <source>
        <dbReference type="ARBA" id="ARBA00022759"/>
    </source>
</evidence>
<evidence type="ECO:0000256" key="8">
    <source>
        <dbReference type="NCBIfam" id="TIGR00188"/>
    </source>
</evidence>
<dbReference type="GO" id="GO:0004526">
    <property type="term" value="F:ribonuclease P activity"/>
    <property type="evidence" value="ECO:0007669"/>
    <property type="project" value="UniProtKB-UniRule"/>
</dbReference>
<keyword evidence="5 7" id="KW-0378">Hydrolase</keyword>
<sequence length="242" mass="27127">MPNAGLARIGGPIRQKRRRAQLTRPGRSRISRANCPRWPGSTGAVHFLGCLRLICEPHHRAYLNLLNNLPGLRRTTREADLSTEQIGAQAPSRLSCPSCHRWWPKGAGGAPRPRTQASERLSGPSRDQIMDRLRQRADFIAVAGGLRISGPAFVLQGRRRDDEGPVRVGFTVTKKIGTATERNRIRRRMRELVKRADRSFMLPNSDYVLVGRRAALSRDFAVMLGDLRSALDRIARRSSKPD</sequence>
<comment type="catalytic activity">
    <reaction evidence="7">
        <text>Endonucleolytic cleavage of RNA, removing 5'-extranucleotides from tRNA precursor.</text>
        <dbReference type="EC" id="3.1.26.5"/>
    </reaction>
</comment>
<keyword evidence="6 7" id="KW-0694">RNA-binding</keyword>
<dbReference type="PROSITE" id="PS00648">
    <property type="entry name" value="RIBONUCLEASE_P"/>
    <property type="match status" value="1"/>
</dbReference>
<protein>
    <recommendedName>
        <fullName evidence="7 8">Ribonuclease P protein component</fullName>
        <shortName evidence="7">RNase P protein</shortName>
        <shortName evidence="7">RNaseP protein</shortName>
        <ecNumber evidence="7 8">3.1.26.5</ecNumber>
    </recommendedName>
    <alternativeName>
        <fullName evidence="7">Protein C5</fullName>
    </alternativeName>
</protein>